<evidence type="ECO:0000313" key="4">
    <source>
        <dbReference type="Proteomes" id="UP000635828"/>
    </source>
</evidence>
<gene>
    <name evidence="3" type="primary">rsmD</name>
    <name evidence="3" type="ORF">H8S22_05035</name>
</gene>
<name>A0ABR7FP58_9FIRM</name>
<evidence type="ECO:0000313" key="3">
    <source>
        <dbReference type="EMBL" id="MBC5676995.1"/>
    </source>
</evidence>
<dbReference type="InterPro" id="IPR029063">
    <property type="entry name" value="SAM-dependent_MTases_sf"/>
</dbReference>
<dbReference type="PANTHER" id="PTHR43542">
    <property type="entry name" value="METHYLTRANSFERASE"/>
    <property type="match status" value="1"/>
</dbReference>
<dbReference type="NCBIfam" id="TIGR00095">
    <property type="entry name" value="16S rRNA (guanine(966)-N(2))-methyltransferase RsmD"/>
    <property type="match status" value="1"/>
</dbReference>
<dbReference type="CDD" id="cd02440">
    <property type="entry name" value="AdoMet_MTases"/>
    <property type="match status" value="1"/>
</dbReference>
<dbReference type="PANTHER" id="PTHR43542:SF1">
    <property type="entry name" value="METHYLTRANSFERASE"/>
    <property type="match status" value="1"/>
</dbReference>
<dbReference type="EMBL" id="JACOOS010000004">
    <property type="protein sequence ID" value="MBC5676995.1"/>
    <property type="molecule type" value="Genomic_DNA"/>
</dbReference>
<keyword evidence="4" id="KW-1185">Reference proteome</keyword>
<dbReference type="EC" id="2.1.1.171" evidence="3"/>
<proteinExistence type="predicted"/>
<dbReference type="InterPro" id="IPR004398">
    <property type="entry name" value="RNA_MeTrfase_RsmD"/>
</dbReference>
<dbReference type="Pfam" id="PF03602">
    <property type="entry name" value="Cons_hypoth95"/>
    <property type="match status" value="1"/>
</dbReference>
<organism evidence="3 4">
    <name type="scientific">Anaerostipes hominis</name>
    <name type="common">ex Liu et al. 2021</name>
    <dbReference type="NCBI Taxonomy" id="2763018"/>
    <lineage>
        <taxon>Bacteria</taxon>
        <taxon>Bacillati</taxon>
        <taxon>Bacillota</taxon>
        <taxon>Clostridia</taxon>
        <taxon>Lachnospirales</taxon>
        <taxon>Lachnospiraceae</taxon>
        <taxon>Anaerostipes</taxon>
    </lineage>
</organism>
<dbReference type="PROSITE" id="PS00092">
    <property type="entry name" value="N6_MTASE"/>
    <property type="match status" value="1"/>
</dbReference>
<keyword evidence="1 3" id="KW-0489">Methyltransferase</keyword>
<accession>A0ABR7FP58</accession>
<comment type="caution">
    <text evidence="3">The sequence shown here is derived from an EMBL/GenBank/DDBJ whole genome shotgun (WGS) entry which is preliminary data.</text>
</comment>
<evidence type="ECO:0000256" key="2">
    <source>
        <dbReference type="ARBA" id="ARBA00022679"/>
    </source>
</evidence>
<evidence type="ECO:0000256" key="1">
    <source>
        <dbReference type="ARBA" id="ARBA00022603"/>
    </source>
</evidence>
<dbReference type="GO" id="GO:0052913">
    <property type="term" value="F:16S rRNA (guanine(966)-N(2))-methyltransferase activity"/>
    <property type="evidence" value="ECO:0007669"/>
    <property type="project" value="UniProtKB-EC"/>
</dbReference>
<protein>
    <submittedName>
        <fullName evidence="3">16S rRNA (Guanine(966)-N(2))-methyltransferase RsmD</fullName>
        <ecNumber evidence="3">2.1.1.171</ecNumber>
    </submittedName>
</protein>
<reference evidence="3 4" key="1">
    <citation type="submission" date="2020-08" db="EMBL/GenBank/DDBJ databases">
        <title>Genome public.</title>
        <authorList>
            <person name="Liu C."/>
            <person name="Sun Q."/>
        </authorList>
    </citation>
    <scope>NUCLEOTIDE SEQUENCE [LARGE SCALE GENOMIC DNA]</scope>
    <source>
        <strain evidence="3 4">NSJ-7</strain>
    </source>
</reference>
<dbReference type="Proteomes" id="UP000635828">
    <property type="component" value="Unassembled WGS sequence"/>
</dbReference>
<keyword evidence="2 3" id="KW-0808">Transferase</keyword>
<dbReference type="PIRSF" id="PIRSF004553">
    <property type="entry name" value="CHP00095"/>
    <property type="match status" value="1"/>
</dbReference>
<sequence>MRVISGKARSLRLKTVEGMDTRPTQDRIKETLFNMIQHELAGKDFLDLFAGSGAIGIEALSRGCKHAVFVENNKKAASCIQDNLVHTKLADEAQILVTDVISALRKLGSEGRKFDYIFMDPPYDRGMENAVLNELDHSELLKENALVIAESSLQTEIQDEMFEYLKVLKIKEYKTNKHTFLQKVQEG</sequence>
<dbReference type="Gene3D" id="3.40.50.150">
    <property type="entry name" value="Vaccinia Virus protein VP39"/>
    <property type="match status" value="1"/>
</dbReference>
<dbReference type="InterPro" id="IPR002052">
    <property type="entry name" value="DNA_methylase_N6_adenine_CS"/>
</dbReference>
<dbReference type="SUPFAM" id="SSF53335">
    <property type="entry name" value="S-adenosyl-L-methionine-dependent methyltransferases"/>
    <property type="match status" value="1"/>
</dbReference>